<keyword evidence="3 8" id="KW-0812">Transmembrane</keyword>
<accession>A0A238F7U9</accession>
<comment type="similarity">
    <text evidence="2">Belongs to the TIP family.</text>
</comment>
<evidence type="ECO:0000256" key="5">
    <source>
        <dbReference type="ARBA" id="ARBA00022989"/>
    </source>
</evidence>
<dbReference type="InterPro" id="IPR057089">
    <property type="entry name" value="C2_TIP"/>
</dbReference>
<keyword evidence="12" id="KW-1185">Reference proteome</keyword>
<evidence type="ECO:0000256" key="4">
    <source>
        <dbReference type="ARBA" id="ARBA00022729"/>
    </source>
</evidence>
<gene>
    <name evidence="11" type="ORF">BQ2448_2295</name>
</gene>
<evidence type="ECO:0000256" key="6">
    <source>
        <dbReference type="ARBA" id="ARBA00023136"/>
    </source>
</evidence>
<sequence length="709" mass="78691">MLLLLLVTTSWPVAHARFPGVEQRFVEEKLIDTGSLGLPDDGLVAAFGDFNGDQLLDLFHLSADQRTVSVYTWNRGQYTWREQIQARIHTDSDFVITNIVPSDYDYDGRLDLLLMGGNNPGGWWGHDELVIKVFLQQRNGTFVEGPPIPTSGLAQPTILDATGSMRADLLGVSTKSKTVPKLWKNVWTETNRTNLFDLVDPPFEDQNFNCRIPEPHFNAFVDLDGDCLADLFLTCQPDEDVPNRLAYQIWLNDKHGRYRLAREGDLPYGTRSVGFADMDRDGTIDIVITSCSNRGECTLSVAYNEQMPLCGAEPTGSTACREPDALCVADPKFSFDFSTASNPSFTSIPISTLLPGASLITESTSFRGSHPTPPSIGDYNIDGYPDLLLLTTRAGAGRNVKLLQSRPCDKTSCTPGEVKARRRAFAEVTAGAEVLTSIRDAESAHWLDIDDDGSLDIMVQRRGSSGAARKVAFIKNNFFHDAFFIKALTLNGACRAWCEPAGEQRYRPYGASYSGASYKFSVMDPTGARRSTQVAQLPRSTYLSLGTPYSYFGLGRTNNYVENLFIGVTRHQDQHFIHIEGLIPNSQIVIVPWQPDWASDPSSWTRELFLHPGDWIPWVTIVLGAAIVLLGTIVVSLHFNEKVGTARRGLQAPPDCRSAHADRALFPSFALVGSRFFSLAPFLQLPADSQREDELERRTRLLSLNYRSL</sequence>
<reference evidence="12" key="1">
    <citation type="submission" date="2016-09" db="EMBL/GenBank/DDBJ databases">
        <authorList>
            <person name="Jeantristanb JTB J.-T."/>
            <person name="Ricardo R."/>
        </authorList>
    </citation>
    <scope>NUCLEOTIDE SEQUENCE [LARGE SCALE GENOMIC DNA]</scope>
</reference>
<evidence type="ECO:0000256" key="8">
    <source>
        <dbReference type="SAM" id="Phobius"/>
    </source>
</evidence>
<dbReference type="PANTHER" id="PTHR13412">
    <property type="entry name" value="T-CELL IMMUNOMODULATORY PROTEIN HOMOLOG"/>
    <property type="match status" value="1"/>
</dbReference>
<feature type="signal peptide" evidence="9">
    <location>
        <begin position="1"/>
        <end position="16"/>
    </location>
</feature>
<evidence type="ECO:0000256" key="3">
    <source>
        <dbReference type="ARBA" id="ARBA00022692"/>
    </source>
</evidence>
<organism evidence="11 12">
    <name type="scientific">Microbotryum intermedium</name>
    <dbReference type="NCBI Taxonomy" id="269621"/>
    <lineage>
        <taxon>Eukaryota</taxon>
        <taxon>Fungi</taxon>
        <taxon>Dikarya</taxon>
        <taxon>Basidiomycota</taxon>
        <taxon>Pucciniomycotina</taxon>
        <taxon>Microbotryomycetes</taxon>
        <taxon>Microbotryales</taxon>
        <taxon>Microbotryaceae</taxon>
        <taxon>Microbotryum</taxon>
    </lineage>
</organism>
<evidence type="ECO:0000256" key="1">
    <source>
        <dbReference type="ARBA" id="ARBA00004479"/>
    </source>
</evidence>
<feature type="chain" id="PRO_5012669583" evidence="9">
    <location>
        <begin position="17"/>
        <end position="709"/>
    </location>
</feature>
<dbReference type="AlphaFoldDB" id="A0A238F7U9"/>
<evidence type="ECO:0000256" key="2">
    <source>
        <dbReference type="ARBA" id="ARBA00006496"/>
    </source>
</evidence>
<dbReference type="OrthoDB" id="10022113at2759"/>
<keyword evidence="7" id="KW-0325">Glycoprotein</keyword>
<evidence type="ECO:0000256" key="9">
    <source>
        <dbReference type="SAM" id="SignalP"/>
    </source>
</evidence>
<evidence type="ECO:0000256" key="7">
    <source>
        <dbReference type="ARBA" id="ARBA00023180"/>
    </source>
</evidence>
<feature type="transmembrane region" description="Helical" evidence="8">
    <location>
        <begin position="615"/>
        <end position="639"/>
    </location>
</feature>
<dbReference type="EMBL" id="FMSP01000004">
    <property type="protein sequence ID" value="SCV69275.1"/>
    <property type="molecule type" value="Genomic_DNA"/>
</dbReference>
<dbReference type="InterPro" id="IPR028994">
    <property type="entry name" value="Integrin_alpha_N"/>
</dbReference>
<evidence type="ECO:0000313" key="11">
    <source>
        <dbReference type="EMBL" id="SCV69275.1"/>
    </source>
</evidence>
<dbReference type="PANTHER" id="PTHR13412:SF0">
    <property type="entry name" value="T-CELL IMMUNOMODULATORY PROTEIN"/>
    <property type="match status" value="1"/>
</dbReference>
<comment type="subcellular location">
    <subcellularLocation>
        <location evidence="1">Membrane</location>
        <topology evidence="1">Single-pass type I membrane protein</topology>
    </subcellularLocation>
</comment>
<protein>
    <submittedName>
        <fullName evidence="11">BQ2448_2295 protein</fullName>
    </submittedName>
</protein>
<keyword evidence="4 9" id="KW-0732">Signal</keyword>
<name>A0A238F7U9_9BASI</name>
<feature type="domain" description="T-cell immunomodulatory protein TIP C2" evidence="10">
    <location>
        <begin position="508"/>
        <end position="609"/>
    </location>
</feature>
<dbReference type="SUPFAM" id="SSF69318">
    <property type="entry name" value="Integrin alpha N-terminal domain"/>
    <property type="match status" value="2"/>
</dbReference>
<keyword evidence="5 8" id="KW-1133">Transmembrane helix</keyword>
<dbReference type="Pfam" id="PF13517">
    <property type="entry name" value="FG-GAP_3"/>
    <property type="match status" value="2"/>
</dbReference>
<dbReference type="InterPro" id="IPR013517">
    <property type="entry name" value="FG-GAP"/>
</dbReference>
<dbReference type="Proteomes" id="UP000198372">
    <property type="component" value="Unassembled WGS sequence"/>
</dbReference>
<evidence type="ECO:0000259" key="10">
    <source>
        <dbReference type="Pfam" id="PF23122"/>
    </source>
</evidence>
<keyword evidence="6 8" id="KW-0472">Membrane</keyword>
<proteinExistence type="inferred from homology"/>
<dbReference type="InterPro" id="IPR024881">
    <property type="entry name" value="Tip"/>
</dbReference>
<dbReference type="GO" id="GO:0005886">
    <property type="term" value="C:plasma membrane"/>
    <property type="evidence" value="ECO:0007669"/>
    <property type="project" value="TreeGrafter"/>
</dbReference>
<dbReference type="Pfam" id="PF23122">
    <property type="entry name" value="C2_ITFG1"/>
    <property type="match status" value="1"/>
</dbReference>
<evidence type="ECO:0000313" key="12">
    <source>
        <dbReference type="Proteomes" id="UP000198372"/>
    </source>
</evidence>